<protein>
    <recommendedName>
        <fullName evidence="6">3'(2'),5'-bisphosphate nucleotidase CysQ</fullName>
        <ecNumber evidence="6">3.1.3.7</ecNumber>
    </recommendedName>
    <alternativeName>
        <fullName evidence="6">3'(2'),5-bisphosphonucleoside 3'(2')-phosphohydrolase</fullName>
    </alternativeName>
    <alternativeName>
        <fullName evidence="6">3'-phosphoadenosine 5'-phosphate phosphatase</fullName>
        <shortName evidence="6">PAP phosphatase</shortName>
    </alternativeName>
</protein>
<feature type="binding site" evidence="6">
    <location>
        <position position="223"/>
    </location>
    <ligand>
        <name>substrate</name>
    </ligand>
</feature>
<dbReference type="Gene3D" id="3.40.190.80">
    <property type="match status" value="1"/>
</dbReference>
<dbReference type="Proteomes" id="UP001321492">
    <property type="component" value="Unassembled WGS sequence"/>
</dbReference>
<dbReference type="EMBL" id="JASJEV010000004">
    <property type="protein sequence ID" value="MDJ1158143.1"/>
    <property type="molecule type" value="Genomic_DNA"/>
</dbReference>
<dbReference type="PANTHER" id="PTHR43028:SF5">
    <property type="entry name" value="3'(2'),5'-BISPHOSPHATE NUCLEOTIDASE 1"/>
    <property type="match status" value="1"/>
</dbReference>
<keyword evidence="8" id="KW-1185">Reference proteome</keyword>
<dbReference type="InterPro" id="IPR020550">
    <property type="entry name" value="Inositol_monophosphatase_CS"/>
</dbReference>
<feature type="binding site" evidence="6">
    <location>
        <position position="91"/>
    </location>
    <ligand>
        <name>Mg(2+)</name>
        <dbReference type="ChEBI" id="CHEBI:18420"/>
        <label>2</label>
    </ligand>
</feature>
<reference evidence="7 8" key="1">
    <citation type="submission" date="2023-05" db="EMBL/GenBank/DDBJ databases">
        <title>Chelatococcus sp. nov., a moderately thermophilic bacterium isolated from hot spring microbial mat.</title>
        <authorList>
            <person name="Hu C.-J."/>
            <person name="Li W.-J."/>
        </authorList>
    </citation>
    <scope>NUCLEOTIDE SEQUENCE [LARGE SCALE GENOMIC DNA]</scope>
    <source>
        <strain evidence="7 8">SYSU G07232</strain>
    </source>
</reference>
<comment type="subcellular location">
    <subcellularLocation>
        <location evidence="6">Cell inner membrane</location>
        <topology evidence="6">Peripheral membrane protein</topology>
        <orientation evidence="6">Cytoplasmic side</orientation>
    </subcellularLocation>
</comment>
<comment type="caution">
    <text evidence="7">The sequence shown here is derived from an EMBL/GenBank/DDBJ whole genome shotgun (WGS) entry which is preliminary data.</text>
</comment>
<evidence type="ECO:0000256" key="3">
    <source>
        <dbReference type="ARBA" id="ARBA00022519"/>
    </source>
</evidence>
<sequence>MSLDLEARDDVALLLGTIARRAGAAILDAFERGLATRGKADGSLCSDADLAAEECILAALDRAFPGLPVIAEERTAAGGATDVADVFFLVDPLDGTSDFIAGTGEYTVNIAAVSGGRPIAGAIYSPQMEHLWIAGRRAMTAAARPGDAAAGLGPWRDLAVRPAPREGLVALASRRHGDAATEAFLARLPRHERRAASSSLKFCLIAAGEADVYPRFGTTMEWDTAAGEAILTAAGGIVTDPSGAPLVYGRTDSRFANGPFIAWGDKTFAARMTQAA</sequence>
<evidence type="ECO:0000256" key="6">
    <source>
        <dbReference type="HAMAP-Rule" id="MF_02095"/>
    </source>
</evidence>
<feature type="binding site" evidence="6">
    <location>
        <position position="72"/>
    </location>
    <ligand>
        <name>substrate</name>
    </ligand>
</feature>
<feature type="binding site" evidence="6">
    <location>
        <position position="93"/>
    </location>
    <ligand>
        <name>Mg(2+)</name>
        <dbReference type="ChEBI" id="CHEBI:18420"/>
        <label>1</label>
    </ligand>
</feature>
<feature type="binding site" evidence="6">
    <location>
        <position position="94"/>
    </location>
    <ligand>
        <name>Mg(2+)</name>
        <dbReference type="ChEBI" id="CHEBI:18420"/>
        <label>2</label>
    </ligand>
</feature>
<dbReference type="EC" id="3.1.3.7" evidence="6"/>
<feature type="binding site" evidence="6">
    <location>
        <position position="72"/>
    </location>
    <ligand>
        <name>Mg(2+)</name>
        <dbReference type="ChEBI" id="CHEBI:18420"/>
        <label>1</label>
    </ligand>
</feature>
<comment type="similarity">
    <text evidence="1 6">Belongs to the inositol monophosphatase superfamily. CysQ family.</text>
</comment>
<dbReference type="Pfam" id="PF00459">
    <property type="entry name" value="Inositol_P"/>
    <property type="match status" value="1"/>
</dbReference>
<proteinExistence type="inferred from homology"/>
<organism evidence="7 8">
    <name type="scientific">Chelatococcus albus</name>
    <dbReference type="NCBI Taxonomy" id="3047466"/>
    <lineage>
        <taxon>Bacteria</taxon>
        <taxon>Pseudomonadati</taxon>
        <taxon>Pseudomonadota</taxon>
        <taxon>Alphaproteobacteria</taxon>
        <taxon>Hyphomicrobiales</taxon>
        <taxon>Chelatococcaceae</taxon>
        <taxon>Chelatococcus</taxon>
    </lineage>
</organism>
<evidence type="ECO:0000256" key="1">
    <source>
        <dbReference type="ARBA" id="ARBA00005289"/>
    </source>
</evidence>
<keyword evidence="4 6" id="KW-0378">Hydrolase</keyword>
<dbReference type="Gene3D" id="3.30.540.10">
    <property type="entry name" value="Fructose-1,6-Bisphosphatase, subunit A, domain 1"/>
    <property type="match status" value="1"/>
</dbReference>
<dbReference type="PROSITE" id="PS00630">
    <property type="entry name" value="IMP_2"/>
    <property type="match status" value="1"/>
</dbReference>
<keyword evidence="5 6" id="KW-0472">Membrane</keyword>
<dbReference type="CDD" id="cd01638">
    <property type="entry name" value="CysQ"/>
    <property type="match status" value="1"/>
</dbReference>
<comment type="function">
    <text evidence="6">Converts adenosine-3',5'-bisphosphate (PAP) to AMP.</text>
</comment>
<dbReference type="InterPro" id="IPR000760">
    <property type="entry name" value="Inositol_monophosphatase-like"/>
</dbReference>
<evidence type="ECO:0000313" key="8">
    <source>
        <dbReference type="Proteomes" id="UP001321492"/>
    </source>
</evidence>
<keyword evidence="6" id="KW-0479">Metal-binding</keyword>
<gene>
    <name evidence="6" type="primary">cysQ</name>
    <name evidence="7" type="ORF">QNA08_07850</name>
</gene>
<feature type="binding site" evidence="6">
    <location>
        <position position="91"/>
    </location>
    <ligand>
        <name>Mg(2+)</name>
        <dbReference type="ChEBI" id="CHEBI:18420"/>
        <label>1</label>
    </ligand>
</feature>
<comment type="catalytic activity">
    <reaction evidence="6">
        <text>adenosine 3',5'-bisphosphate + H2O = AMP + phosphate</text>
        <dbReference type="Rhea" id="RHEA:10040"/>
        <dbReference type="ChEBI" id="CHEBI:15377"/>
        <dbReference type="ChEBI" id="CHEBI:43474"/>
        <dbReference type="ChEBI" id="CHEBI:58343"/>
        <dbReference type="ChEBI" id="CHEBI:456215"/>
        <dbReference type="EC" id="3.1.3.7"/>
    </reaction>
</comment>
<keyword evidence="6" id="KW-0460">Magnesium</keyword>
<dbReference type="GO" id="GO:0008441">
    <property type="term" value="F:3'(2'),5'-bisphosphate nucleotidase activity"/>
    <property type="evidence" value="ECO:0007669"/>
    <property type="project" value="UniProtKB-EC"/>
</dbReference>
<evidence type="ECO:0000313" key="7">
    <source>
        <dbReference type="EMBL" id="MDJ1158143.1"/>
    </source>
</evidence>
<dbReference type="InterPro" id="IPR006240">
    <property type="entry name" value="CysQ"/>
</dbReference>
<evidence type="ECO:0000256" key="4">
    <source>
        <dbReference type="ARBA" id="ARBA00022801"/>
    </source>
</evidence>
<dbReference type="InterPro" id="IPR050725">
    <property type="entry name" value="CysQ/Inositol_MonoPase"/>
</dbReference>
<accession>A0ABT7AFI9</accession>
<name>A0ABT7AFI9_9HYPH</name>
<dbReference type="RefSeq" id="WP_283740144.1">
    <property type="nucleotide sequence ID" value="NZ_JASJEV010000004.1"/>
</dbReference>
<evidence type="ECO:0000256" key="2">
    <source>
        <dbReference type="ARBA" id="ARBA00022475"/>
    </source>
</evidence>
<dbReference type="PRINTS" id="PR00377">
    <property type="entry name" value="IMPHPHTASES"/>
</dbReference>
<dbReference type="PANTHER" id="PTHR43028">
    <property type="entry name" value="3'(2'),5'-BISPHOSPHATE NUCLEOTIDASE 1"/>
    <property type="match status" value="1"/>
</dbReference>
<evidence type="ECO:0000256" key="5">
    <source>
        <dbReference type="ARBA" id="ARBA00023136"/>
    </source>
</evidence>
<keyword evidence="2 6" id="KW-1003">Cell membrane</keyword>
<feature type="binding site" evidence="6">
    <location>
        <begin position="93"/>
        <end position="96"/>
    </location>
    <ligand>
        <name>substrate</name>
    </ligand>
</feature>
<feature type="binding site" evidence="6">
    <location>
        <position position="223"/>
    </location>
    <ligand>
        <name>Mg(2+)</name>
        <dbReference type="ChEBI" id="CHEBI:18420"/>
        <label>2</label>
    </ligand>
</feature>
<comment type="cofactor">
    <cofactor evidence="6">
        <name>Mg(2+)</name>
        <dbReference type="ChEBI" id="CHEBI:18420"/>
    </cofactor>
</comment>
<dbReference type="SUPFAM" id="SSF56655">
    <property type="entry name" value="Carbohydrate phosphatase"/>
    <property type="match status" value="1"/>
</dbReference>
<dbReference type="HAMAP" id="MF_02095">
    <property type="entry name" value="CysQ"/>
    <property type="match status" value="1"/>
</dbReference>
<keyword evidence="3 6" id="KW-0997">Cell inner membrane</keyword>